<sequence length="399" mass="42250">MKNSHLVIICMSASLVFGGLGAWIVGSVYPNILAQYKVGENVDSKNATQIVNLMEEERATIQVVNEVTPAVVSVIARKSRADVVKSYQEQAQYSHLVFSDLSLTDTEAKQLVDVSSGTGFFVTQDGILLTNRHVVDIPGVQLAIITNDGKELPATLIDTDPVLDIAMLRVEGSGFPVVTLADSDQIRIGQTVIAIGNTLSEFRNTVTKGVVSGINRRVTAGFAISGSEVIEKAIQTDAAINPGNSGGPLINLLGQVIGINAAVSIDGQAVAFAIPINQIKRALEDVKSIGHITRPWLGIHYVLVSGETWTPKFALGAKLVQGVNISDAAVKKGGPSDVAGLKDGDILISVDGTTFVQGKALAELIASHHSGDQIKIQYVRDGKILEAMITLGDAEKIQK</sequence>
<dbReference type="InterPro" id="IPR001478">
    <property type="entry name" value="PDZ"/>
</dbReference>
<accession>A0A1F7V8X8</accession>
<dbReference type="GO" id="GO:0006508">
    <property type="term" value="P:proteolysis"/>
    <property type="evidence" value="ECO:0007669"/>
    <property type="project" value="UniProtKB-KW"/>
</dbReference>
<dbReference type="GO" id="GO:0004252">
    <property type="term" value="F:serine-type endopeptidase activity"/>
    <property type="evidence" value="ECO:0007669"/>
    <property type="project" value="InterPro"/>
</dbReference>
<feature type="domain" description="PDZ" evidence="4">
    <location>
        <begin position="301"/>
        <end position="365"/>
    </location>
</feature>
<dbReference type="Gene3D" id="2.30.42.10">
    <property type="match status" value="1"/>
</dbReference>
<keyword evidence="2" id="KW-0645">Protease</keyword>
<keyword evidence="3" id="KW-0378">Hydrolase</keyword>
<dbReference type="EMBL" id="MGEQ01000008">
    <property type="protein sequence ID" value="OGL86567.1"/>
    <property type="molecule type" value="Genomic_DNA"/>
</dbReference>
<dbReference type="Pfam" id="PF13365">
    <property type="entry name" value="Trypsin_2"/>
    <property type="match status" value="1"/>
</dbReference>
<gene>
    <name evidence="5" type="ORF">A3I41_04750</name>
</gene>
<comment type="similarity">
    <text evidence="1">Belongs to the peptidase S1C family.</text>
</comment>
<comment type="caution">
    <text evidence="5">The sequence shown here is derived from an EMBL/GenBank/DDBJ whole genome shotgun (WGS) entry which is preliminary data.</text>
</comment>
<dbReference type="SUPFAM" id="SSF50494">
    <property type="entry name" value="Trypsin-like serine proteases"/>
    <property type="match status" value="1"/>
</dbReference>
<proteinExistence type="inferred from homology"/>
<dbReference type="PANTHER" id="PTHR43343:SF3">
    <property type="entry name" value="PROTEASE DO-LIKE 8, CHLOROPLASTIC"/>
    <property type="match status" value="1"/>
</dbReference>
<dbReference type="SMART" id="SM00228">
    <property type="entry name" value="PDZ"/>
    <property type="match status" value="1"/>
</dbReference>
<dbReference type="InterPro" id="IPR001940">
    <property type="entry name" value="Peptidase_S1C"/>
</dbReference>
<reference evidence="5 6" key="1">
    <citation type="journal article" date="2016" name="Nat. Commun.">
        <title>Thousands of microbial genomes shed light on interconnected biogeochemical processes in an aquifer system.</title>
        <authorList>
            <person name="Anantharaman K."/>
            <person name="Brown C.T."/>
            <person name="Hug L.A."/>
            <person name="Sharon I."/>
            <person name="Castelle C.J."/>
            <person name="Probst A.J."/>
            <person name="Thomas B.C."/>
            <person name="Singh A."/>
            <person name="Wilkins M.J."/>
            <person name="Karaoz U."/>
            <person name="Brodie E.L."/>
            <person name="Williams K.H."/>
            <person name="Hubbard S.S."/>
            <person name="Banfield J.F."/>
        </authorList>
    </citation>
    <scope>NUCLEOTIDE SEQUENCE [LARGE SCALE GENOMIC DNA]</scope>
</reference>
<dbReference type="InterPro" id="IPR043504">
    <property type="entry name" value="Peptidase_S1_PA_chymotrypsin"/>
</dbReference>
<evidence type="ECO:0000313" key="5">
    <source>
        <dbReference type="EMBL" id="OGL86567.1"/>
    </source>
</evidence>
<dbReference type="Proteomes" id="UP000176593">
    <property type="component" value="Unassembled WGS sequence"/>
</dbReference>
<evidence type="ECO:0000256" key="1">
    <source>
        <dbReference type="ARBA" id="ARBA00010541"/>
    </source>
</evidence>
<dbReference type="PROSITE" id="PS50106">
    <property type="entry name" value="PDZ"/>
    <property type="match status" value="1"/>
</dbReference>
<dbReference type="Pfam" id="PF13180">
    <property type="entry name" value="PDZ_2"/>
    <property type="match status" value="1"/>
</dbReference>
<dbReference type="Gene3D" id="2.40.10.10">
    <property type="entry name" value="Trypsin-like serine proteases"/>
    <property type="match status" value="2"/>
</dbReference>
<dbReference type="SUPFAM" id="SSF50156">
    <property type="entry name" value="PDZ domain-like"/>
    <property type="match status" value="1"/>
</dbReference>
<evidence type="ECO:0000256" key="2">
    <source>
        <dbReference type="ARBA" id="ARBA00022670"/>
    </source>
</evidence>
<evidence type="ECO:0000259" key="4">
    <source>
        <dbReference type="PROSITE" id="PS50106"/>
    </source>
</evidence>
<dbReference type="PANTHER" id="PTHR43343">
    <property type="entry name" value="PEPTIDASE S12"/>
    <property type="match status" value="1"/>
</dbReference>
<dbReference type="InterPro" id="IPR036034">
    <property type="entry name" value="PDZ_sf"/>
</dbReference>
<organism evidence="5 6">
    <name type="scientific">Candidatus Uhrbacteria bacterium RIFCSPLOWO2_02_FULL_48_18</name>
    <dbReference type="NCBI Taxonomy" id="1802408"/>
    <lineage>
        <taxon>Bacteria</taxon>
        <taxon>Candidatus Uhriibacteriota</taxon>
    </lineage>
</organism>
<dbReference type="AlphaFoldDB" id="A0A1F7V8X8"/>
<evidence type="ECO:0000313" key="6">
    <source>
        <dbReference type="Proteomes" id="UP000176593"/>
    </source>
</evidence>
<name>A0A1F7V8X8_9BACT</name>
<dbReference type="InterPro" id="IPR051201">
    <property type="entry name" value="Chloro_Bact_Ser_Proteases"/>
</dbReference>
<protein>
    <recommendedName>
        <fullName evidence="4">PDZ domain-containing protein</fullName>
    </recommendedName>
</protein>
<dbReference type="PRINTS" id="PR00834">
    <property type="entry name" value="PROTEASES2C"/>
</dbReference>
<evidence type="ECO:0000256" key="3">
    <source>
        <dbReference type="ARBA" id="ARBA00022801"/>
    </source>
</evidence>
<dbReference type="InterPro" id="IPR009003">
    <property type="entry name" value="Peptidase_S1_PA"/>
</dbReference>